<dbReference type="AlphaFoldDB" id="G0P3T3"/>
<dbReference type="InterPro" id="IPR012885">
    <property type="entry name" value="F-box_Sdz-33"/>
</dbReference>
<evidence type="ECO:0000313" key="2">
    <source>
        <dbReference type="EMBL" id="EGT44350.1"/>
    </source>
</evidence>
<dbReference type="Pfam" id="PF07735">
    <property type="entry name" value="FBA_2"/>
    <property type="match status" value="1"/>
</dbReference>
<evidence type="ECO:0000313" key="3">
    <source>
        <dbReference type="Proteomes" id="UP000008068"/>
    </source>
</evidence>
<dbReference type="EMBL" id="GL380052">
    <property type="protein sequence ID" value="EGT44350.1"/>
    <property type="molecule type" value="Genomic_DNA"/>
</dbReference>
<proteinExistence type="predicted"/>
<dbReference type="PANTHER" id="PTHR21503">
    <property type="entry name" value="F-BOX-CONTAINING HYPOTHETICAL PROTEIN C.ELEGANS"/>
    <property type="match status" value="1"/>
</dbReference>
<evidence type="ECO:0000259" key="1">
    <source>
        <dbReference type="Pfam" id="PF07735"/>
    </source>
</evidence>
<keyword evidence="3" id="KW-1185">Reference proteome</keyword>
<dbReference type="FunCoup" id="G0P3T3">
    <property type="interactions" value="1876"/>
</dbReference>
<organism evidence="3">
    <name type="scientific">Caenorhabditis brenneri</name>
    <name type="common">Nematode worm</name>
    <dbReference type="NCBI Taxonomy" id="135651"/>
    <lineage>
        <taxon>Eukaryota</taxon>
        <taxon>Metazoa</taxon>
        <taxon>Ecdysozoa</taxon>
        <taxon>Nematoda</taxon>
        <taxon>Chromadorea</taxon>
        <taxon>Rhabditida</taxon>
        <taxon>Rhabditina</taxon>
        <taxon>Rhabditomorpha</taxon>
        <taxon>Rhabditoidea</taxon>
        <taxon>Rhabditidae</taxon>
        <taxon>Peloderinae</taxon>
        <taxon>Caenorhabditis</taxon>
    </lineage>
</organism>
<accession>G0P3T3</accession>
<gene>
    <name evidence="2" type="ORF">CAEBREN_21722</name>
</gene>
<protein>
    <recommendedName>
        <fullName evidence="1">Sdz-33 F-box domain-containing protein</fullName>
    </recommendedName>
</protein>
<dbReference type="Proteomes" id="UP000008068">
    <property type="component" value="Unassembled WGS sequence"/>
</dbReference>
<reference evidence="3" key="1">
    <citation type="submission" date="2011-07" db="EMBL/GenBank/DDBJ databases">
        <authorList>
            <consortium name="Caenorhabditis brenneri Sequencing and Analysis Consortium"/>
            <person name="Wilson R.K."/>
        </authorList>
    </citation>
    <scope>NUCLEOTIDE SEQUENCE [LARGE SCALE GENOMIC DNA]</scope>
    <source>
        <strain evidence="3">PB2801</strain>
    </source>
</reference>
<name>G0P3T3_CAEBE</name>
<dbReference type="InParanoid" id="G0P3T3"/>
<feature type="domain" description="Sdz-33 F-box" evidence="1">
    <location>
        <begin position="221"/>
        <end position="270"/>
    </location>
</feature>
<sequence>MAIPLFKLPILVIKLVFEVMGFIDIFVLTNTSSKTKQFVKNLLTCKNQEMHIFMGKEAFFFSLLRDSHPTFLEQIHWKSGERQPQEVFYLKIGTIDHVPSEFLPAKDGHAALAVYLNENINHGEVIYNAIIDLFKIPIKHIRMDLNDFPNEIHRSWIIFFNENLSTASLLEIVGKCTFRDYFWILDYVNTKNMFAMRADQTDFSDDYGHHCADYSFEGESIVVSDGRWICREDLRSIDARSINIARILISVDDINKYLRDWKNMKKEDRLDLTFLNLKELTIIFEYERNRENLLEGLEATNEDLIMPVDVLNQWSFKMANGDKCTVTYAKYEGDDKFEFRVGN</sequence>
<dbReference type="HOGENOM" id="CLU_070667_0_0_1"/>